<dbReference type="Proteomes" id="UP000503447">
    <property type="component" value="Chromosome"/>
</dbReference>
<dbReference type="InterPro" id="IPR014284">
    <property type="entry name" value="RNA_pol_sigma-70_dom"/>
</dbReference>
<dbReference type="SUPFAM" id="SSF88659">
    <property type="entry name" value="Sigma3 and sigma4 domains of RNA polymerase sigma factors"/>
    <property type="match status" value="1"/>
</dbReference>
<dbReference type="GO" id="GO:0016987">
    <property type="term" value="F:sigma factor activity"/>
    <property type="evidence" value="ECO:0007669"/>
    <property type="project" value="UniProtKB-KW"/>
</dbReference>
<dbReference type="InterPro" id="IPR039425">
    <property type="entry name" value="RNA_pol_sigma-70-like"/>
</dbReference>
<evidence type="ECO:0000256" key="4">
    <source>
        <dbReference type="ARBA" id="ARBA00023163"/>
    </source>
</evidence>
<name>A0A6M5YIR7_9BACT</name>
<proteinExistence type="inferred from homology"/>
<dbReference type="GO" id="GO:0003677">
    <property type="term" value="F:DNA binding"/>
    <property type="evidence" value="ECO:0007669"/>
    <property type="project" value="InterPro"/>
</dbReference>
<dbReference type="AlphaFoldDB" id="A0A6M5YIR7"/>
<evidence type="ECO:0000259" key="7">
    <source>
        <dbReference type="Pfam" id="PF08281"/>
    </source>
</evidence>
<dbReference type="Gene3D" id="1.10.10.10">
    <property type="entry name" value="Winged helix-like DNA-binding domain superfamily/Winged helix DNA-binding domain"/>
    <property type="match status" value="1"/>
</dbReference>
<evidence type="ECO:0000259" key="6">
    <source>
        <dbReference type="Pfam" id="PF04542"/>
    </source>
</evidence>
<dbReference type="InterPro" id="IPR013249">
    <property type="entry name" value="RNA_pol_sigma70_r4_t2"/>
</dbReference>
<evidence type="ECO:0000256" key="3">
    <source>
        <dbReference type="ARBA" id="ARBA00023082"/>
    </source>
</evidence>
<keyword evidence="4" id="KW-0804">Transcription</keyword>
<dbReference type="GO" id="GO:0006352">
    <property type="term" value="P:DNA-templated transcription initiation"/>
    <property type="evidence" value="ECO:0007669"/>
    <property type="project" value="InterPro"/>
</dbReference>
<dbReference type="SUPFAM" id="SSF88946">
    <property type="entry name" value="Sigma2 domain of RNA polymerase sigma factors"/>
    <property type="match status" value="1"/>
</dbReference>
<evidence type="ECO:0000256" key="5">
    <source>
        <dbReference type="SAM" id="MobiDB-lite"/>
    </source>
</evidence>
<dbReference type="KEGG" id="ftj:FTUN_0671"/>
<gene>
    <name evidence="8" type="ORF">FTUN_0671</name>
</gene>
<feature type="region of interest" description="Disordered" evidence="5">
    <location>
        <begin position="250"/>
        <end position="295"/>
    </location>
</feature>
<dbReference type="NCBIfam" id="TIGR02937">
    <property type="entry name" value="sigma70-ECF"/>
    <property type="match status" value="1"/>
</dbReference>
<dbReference type="PANTHER" id="PTHR43133">
    <property type="entry name" value="RNA POLYMERASE ECF-TYPE SIGMA FACTO"/>
    <property type="match status" value="1"/>
</dbReference>
<comment type="similarity">
    <text evidence="1">Belongs to the sigma-70 factor family. ECF subfamily.</text>
</comment>
<keyword evidence="9" id="KW-1185">Reference proteome</keyword>
<evidence type="ECO:0008006" key="10">
    <source>
        <dbReference type="Google" id="ProtNLM"/>
    </source>
</evidence>
<dbReference type="InterPro" id="IPR013324">
    <property type="entry name" value="RNA_pol_sigma_r3/r4-like"/>
</dbReference>
<keyword evidence="2" id="KW-0805">Transcription regulation</keyword>
<evidence type="ECO:0000256" key="2">
    <source>
        <dbReference type="ARBA" id="ARBA00023015"/>
    </source>
</evidence>
<accession>A0A6M5YIR7</accession>
<organism evidence="8 9">
    <name type="scientific">Frigoriglobus tundricola</name>
    <dbReference type="NCBI Taxonomy" id="2774151"/>
    <lineage>
        <taxon>Bacteria</taxon>
        <taxon>Pseudomonadati</taxon>
        <taxon>Planctomycetota</taxon>
        <taxon>Planctomycetia</taxon>
        <taxon>Gemmatales</taxon>
        <taxon>Gemmataceae</taxon>
        <taxon>Frigoriglobus</taxon>
    </lineage>
</organism>
<keyword evidence="3" id="KW-0731">Sigma factor</keyword>
<dbReference type="InterPro" id="IPR013325">
    <property type="entry name" value="RNA_pol_sigma_r2"/>
</dbReference>
<dbReference type="PANTHER" id="PTHR43133:SF51">
    <property type="entry name" value="RNA POLYMERASE SIGMA FACTOR"/>
    <property type="match status" value="1"/>
</dbReference>
<dbReference type="Pfam" id="PF04542">
    <property type="entry name" value="Sigma70_r2"/>
    <property type="match status" value="1"/>
</dbReference>
<sequence>MIRVLRLLRVAAGSDRDLLDRYARNRDDGAFEALVRRHGAGVWAACVRLAGRDAEDAFQAVFLTLSRKAGTVTGSLPAWLHAVTRRVAANLRRTARRRSEVEAAARGPDAVSEDVGPREGLALLDEELSRLPEPYRAVLIVCCLEGRSRDEAAEQLGWSGGQVKGRLERAREMLRVRLARRGVELGGPLLAAAVTGPAPVRAGPPSAAAVTLTDGVIRAMTIQKFKLAAAVLTTCVGVAIAGGVALRAQPVAPLPTPPAPNGATKRPPENRAGALGPQDKENPAPGEQADESARKVKELRKERMAALKELTDITLGLYKNARASYDEALDARLLLLQAELDVAEKESDRVALYKETVTTLKQYEEYADTRVKAGRGTVAAVLKLKAKRLEIEIALEQAKAKGVKEGK</sequence>
<evidence type="ECO:0000313" key="9">
    <source>
        <dbReference type="Proteomes" id="UP000503447"/>
    </source>
</evidence>
<dbReference type="Pfam" id="PF08281">
    <property type="entry name" value="Sigma70_r4_2"/>
    <property type="match status" value="1"/>
</dbReference>
<dbReference type="InterPro" id="IPR036388">
    <property type="entry name" value="WH-like_DNA-bd_sf"/>
</dbReference>
<protein>
    <recommendedName>
        <fullName evidence="10">ECF RNA polymerase sigma factor SigE</fullName>
    </recommendedName>
</protein>
<evidence type="ECO:0000256" key="1">
    <source>
        <dbReference type="ARBA" id="ARBA00010641"/>
    </source>
</evidence>
<evidence type="ECO:0000313" key="8">
    <source>
        <dbReference type="EMBL" id="QJW93166.1"/>
    </source>
</evidence>
<dbReference type="EMBL" id="CP053452">
    <property type="protein sequence ID" value="QJW93166.1"/>
    <property type="molecule type" value="Genomic_DNA"/>
</dbReference>
<reference evidence="9" key="1">
    <citation type="submission" date="2020-05" db="EMBL/GenBank/DDBJ databases">
        <title>Frigoriglobus tundricola gen. nov., sp. nov., a psychrotolerant cellulolytic planctomycete of the family Gemmataceae with two divergent copies of 16S rRNA gene.</title>
        <authorList>
            <person name="Kulichevskaya I.S."/>
            <person name="Ivanova A.A."/>
            <person name="Naumoff D.G."/>
            <person name="Beletsky A.V."/>
            <person name="Rijpstra W.I.C."/>
            <person name="Sinninghe Damste J.S."/>
            <person name="Mardanov A.V."/>
            <person name="Ravin N.V."/>
            <person name="Dedysh S.N."/>
        </authorList>
    </citation>
    <scope>NUCLEOTIDE SEQUENCE [LARGE SCALE GENOMIC DNA]</scope>
    <source>
        <strain evidence="9">PL17</strain>
    </source>
</reference>
<feature type="domain" description="RNA polymerase sigma-70 region 2" evidence="6">
    <location>
        <begin position="34"/>
        <end position="98"/>
    </location>
</feature>
<dbReference type="Gene3D" id="1.10.1740.10">
    <property type="match status" value="1"/>
</dbReference>
<feature type="domain" description="RNA polymerase sigma factor 70 region 4 type 2" evidence="7">
    <location>
        <begin position="123"/>
        <end position="174"/>
    </location>
</feature>
<dbReference type="InterPro" id="IPR007627">
    <property type="entry name" value="RNA_pol_sigma70_r2"/>
</dbReference>
<dbReference type="RefSeq" id="WP_171469421.1">
    <property type="nucleotide sequence ID" value="NZ_CP053452.2"/>
</dbReference>